<dbReference type="EMBL" id="ANAH02000073">
    <property type="protein sequence ID" value="EPX55201.1"/>
    <property type="molecule type" value="Genomic_DNA"/>
</dbReference>
<name>S9NWD1_CYSF2</name>
<comment type="caution">
    <text evidence="1">The sequence shown here is derived from an EMBL/GenBank/DDBJ whole genome shotgun (WGS) entry which is preliminary data.</text>
</comment>
<evidence type="ECO:0000313" key="1">
    <source>
        <dbReference type="EMBL" id="EPX55201.1"/>
    </source>
</evidence>
<proteinExistence type="predicted"/>
<protein>
    <submittedName>
        <fullName evidence="1">Uncharacterized protein</fullName>
    </submittedName>
</protein>
<gene>
    <name evidence="1" type="ORF">D187_009408</name>
</gene>
<reference evidence="1" key="1">
    <citation type="submission" date="2013-05" db="EMBL/GenBank/DDBJ databases">
        <title>Genome assembly of Cystobacter fuscus DSM 2262.</title>
        <authorList>
            <person name="Sharma G."/>
            <person name="Khatri I."/>
            <person name="Kaur C."/>
            <person name="Mayilraj S."/>
            <person name="Subramanian S."/>
        </authorList>
    </citation>
    <scope>NUCLEOTIDE SEQUENCE [LARGE SCALE GENOMIC DNA]</scope>
    <source>
        <strain evidence="1">DSM 2262</strain>
    </source>
</reference>
<organism evidence="1 2">
    <name type="scientific">Cystobacter fuscus (strain ATCC 25194 / DSM 2262 / NBRC 100088 / M29)</name>
    <dbReference type="NCBI Taxonomy" id="1242864"/>
    <lineage>
        <taxon>Bacteria</taxon>
        <taxon>Pseudomonadati</taxon>
        <taxon>Myxococcota</taxon>
        <taxon>Myxococcia</taxon>
        <taxon>Myxococcales</taxon>
        <taxon>Cystobacterineae</taxon>
        <taxon>Archangiaceae</taxon>
        <taxon>Cystobacter</taxon>
    </lineage>
</organism>
<dbReference type="Proteomes" id="UP000011682">
    <property type="component" value="Unassembled WGS sequence"/>
</dbReference>
<keyword evidence="2" id="KW-1185">Reference proteome</keyword>
<dbReference type="AlphaFoldDB" id="S9NWD1"/>
<accession>S9NWD1</accession>
<sequence>MVSARFVHFVERHALKNMLLLPTEDYIWDPLELGPPRLTP</sequence>
<evidence type="ECO:0000313" key="2">
    <source>
        <dbReference type="Proteomes" id="UP000011682"/>
    </source>
</evidence>